<evidence type="ECO:0000256" key="1">
    <source>
        <dbReference type="SAM" id="Phobius"/>
    </source>
</evidence>
<dbReference type="EMBL" id="RBXA01000001">
    <property type="protein sequence ID" value="RKS95391.1"/>
    <property type="molecule type" value="Genomic_DNA"/>
</dbReference>
<protein>
    <submittedName>
        <fullName evidence="2">Uncharacterized protein DUF3667</fullName>
    </submittedName>
</protein>
<evidence type="ECO:0000313" key="3">
    <source>
        <dbReference type="Proteomes" id="UP000280091"/>
    </source>
</evidence>
<dbReference type="InterPro" id="IPR022134">
    <property type="entry name" value="DUF3667"/>
</dbReference>
<evidence type="ECO:0000313" key="2">
    <source>
        <dbReference type="EMBL" id="RKS95391.1"/>
    </source>
</evidence>
<dbReference type="AlphaFoldDB" id="A0A495S7B9"/>
<name>A0A495S7B9_9FLAO</name>
<keyword evidence="1" id="KW-1133">Transmembrane helix</keyword>
<dbReference type="Pfam" id="PF12412">
    <property type="entry name" value="DUF3667"/>
    <property type="match status" value="1"/>
</dbReference>
<feature type="transmembrane region" description="Helical" evidence="1">
    <location>
        <begin position="120"/>
        <end position="140"/>
    </location>
</feature>
<dbReference type="OrthoDB" id="7446256at2"/>
<proteinExistence type="predicted"/>
<feature type="transmembrane region" description="Helical" evidence="1">
    <location>
        <begin position="213"/>
        <end position="236"/>
    </location>
</feature>
<keyword evidence="1" id="KW-0812">Transmembrane</keyword>
<dbReference type="Proteomes" id="UP000280091">
    <property type="component" value="Unassembled WGS sequence"/>
</dbReference>
<reference evidence="2 3" key="1">
    <citation type="submission" date="2018-10" db="EMBL/GenBank/DDBJ databases">
        <title>Genomic Encyclopedia of Archaeal and Bacterial Type Strains, Phase II (KMG-II): from individual species to whole genera.</title>
        <authorList>
            <person name="Goeker M."/>
        </authorList>
    </citation>
    <scope>NUCLEOTIDE SEQUENCE [LARGE SCALE GENOMIC DNA]</scope>
    <source>
        <strain evidence="2 3">DSM 15094</strain>
    </source>
</reference>
<feature type="transmembrane region" description="Helical" evidence="1">
    <location>
        <begin position="76"/>
        <end position="94"/>
    </location>
</feature>
<accession>A0A495S7B9</accession>
<feature type="transmembrane region" description="Helical" evidence="1">
    <location>
        <begin position="181"/>
        <end position="201"/>
    </location>
</feature>
<organism evidence="2 3">
    <name type="scientific">Flavobacterium limicola</name>
    <dbReference type="NCBI Taxonomy" id="180441"/>
    <lineage>
        <taxon>Bacteria</taxon>
        <taxon>Pseudomonadati</taxon>
        <taxon>Bacteroidota</taxon>
        <taxon>Flavobacteriia</taxon>
        <taxon>Flavobacteriales</taxon>
        <taxon>Flavobacteriaceae</taxon>
        <taxon>Flavobacterium</taxon>
    </lineage>
</organism>
<gene>
    <name evidence="2" type="ORF">BC952_1063</name>
</gene>
<keyword evidence="1" id="KW-0472">Membrane</keyword>
<keyword evidence="3" id="KW-1185">Reference proteome</keyword>
<feature type="transmembrane region" description="Helical" evidence="1">
    <location>
        <begin position="152"/>
        <end position="175"/>
    </location>
</feature>
<comment type="caution">
    <text evidence="2">The sequence shown here is derived from an EMBL/GenBank/DDBJ whole genome shotgun (WGS) entry which is preliminary data.</text>
</comment>
<sequence length="245" mass="28392">MTKKCLSCNSEVEDNFCPFCGQKSSTKRFSMKHFVIHDFIHGVFHLDKGFLFTVKELVTRPGHSVREYIQGKRVDHFNYFTGFILLLAVGHFIGNYSQITGDQLFEDGKMSGFHKVAKDFAKFILLATVPFYAFASYCVFKKAKLNYIEHLVMAMYLMNGILIIGLFFTSLTVFYGNIKVLSVLNLFNPLLEFIYMCFFFYQFFSKFQYKKSTLFILIILNACLLLILKGLVNFTVDQIGMAYFK</sequence>